<feature type="compositionally biased region" description="Basic and acidic residues" evidence="9">
    <location>
        <begin position="22"/>
        <end position="35"/>
    </location>
</feature>
<dbReference type="Gene3D" id="3.40.532.10">
    <property type="entry name" value="Peptidase C12, ubiquitin carboxyl-terminal hydrolase"/>
    <property type="match status" value="1"/>
</dbReference>
<dbReference type="SUPFAM" id="SSF63748">
    <property type="entry name" value="Tudor/PWWP/MBT"/>
    <property type="match status" value="2"/>
</dbReference>
<dbReference type="CDD" id="cd09616">
    <property type="entry name" value="Peptidase_C12_UCH_L1_L3"/>
    <property type="match status" value="1"/>
</dbReference>
<dbReference type="GO" id="GO:0006511">
    <property type="term" value="P:ubiquitin-dependent protein catabolic process"/>
    <property type="evidence" value="ECO:0007669"/>
    <property type="project" value="UniProtKB-UniRule"/>
</dbReference>
<dbReference type="PANTHER" id="PTHR10589:SF17">
    <property type="entry name" value="UBIQUITIN CARBOXYL-TERMINAL HYDROLASE"/>
    <property type="match status" value="1"/>
</dbReference>
<evidence type="ECO:0000256" key="7">
    <source>
        <dbReference type="PROSITE-ProRule" id="PRU01393"/>
    </source>
</evidence>
<feature type="compositionally biased region" description="Basic and acidic residues" evidence="9">
    <location>
        <begin position="246"/>
        <end position="259"/>
    </location>
</feature>
<feature type="domain" description="UCH catalytic" evidence="11">
    <location>
        <begin position="741"/>
        <end position="958"/>
    </location>
</feature>
<evidence type="ECO:0000259" key="10">
    <source>
        <dbReference type="PROSITE" id="PS50812"/>
    </source>
</evidence>
<proteinExistence type="inferred from homology"/>
<evidence type="ECO:0000256" key="9">
    <source>
        <dbReference type="SAM" id="MobiDB-lite"/>
    </source>
</evidence>
<dbReference type="PROSITE" id="PS50812">
    <property type="entry name" value="PWWP"/>
    <property type="match status" value="1"/>
</dbReference>
<evidence type="ECO:0000256" key="3">
    <source>
        <dbReference type="ARBA" id="ARBA00022670"/>
    </source>
</evidence>
<sequence>MGDAHDGVGASYAGVEGRVGVKSRDGERAGGRIEGEIRWKTPELVAEDAREGRRDVEGLETCSTSDDSRPCSRADAVKREISGGGGKNSPEFERAWTAARKRFSEEAVRGDGARMRRELNAMGQRELQALFVEMFEKVTTSNNNQWLRRRISAGLGLDDHAEQTSATSEHTKPVVDERSSKRQSSRRGSIDAARARVKVEEPWRATKTPNSDDAAEFTPDGIRKSRRAVKPKTIFDSDAFPSAAKVSEEKRKERRRRELQERTEMLTSQGVSEHHGGKLCVGRRVRVYWPLEGTFFAGVVSSYNSRTGLHHISYDDGDEEEILLATPGDSSPARATISIEHPAIDSPETNSSDWPALKRCHPDAFKSLPPAGKQWDHPRGVGNKWLDVGKLVWGRVRGHGWWPGQVRDKDETHNTYEISFFDNSVARVHEQDLLSFSMFYGELVQAKKTKAYAEAVSRASKEYESHRRQTLKRRTKKNERAVTPVVTEEPRIWHFERESARKPQKRSKPDIAEDVAIISEKKSKQLPLVEPVVFGAPKAPKTLNDLTKSLDAILKKVLPIAQDSLEVINKHLSDTAVVKPEDEEQSLIAADERVVVLDELASIESLIAWSKEGKTKMPPPSTTPDLAFMTNGWKSASGNFSSSDSKKLLRQASQELLGGHLDAIQWSMDFADPMGLNAARCFEEEDARATAPSTPEQYGVDHDGAYFQNTVISDSCATMRTNFDAEKPTVAGASAFAMPKKWLPLEANPDVMNAFAHELGLSPSLAFHDVYGFDDDLLEFIPEPCVAVLMLFPLTPRTESVAGVDAPAPDVVSSVWFARQTVSNACGTMGVIHAALNAKDAVVPGSRLESLRAACEGSDPDARARVIENDDALEAAHVCASTEGQSAVPNADEVIDLHFVALVERDGGVWELDGRKPAPVYHGATTGSGLLRDAVPVIRKYMEAAEGSIHFNAIALAASLDA</sequence>
<dbReference type="Gene3D" id="2.30.30.140">
    <property type="match status" value="2"/>
</dbReference>
<feature type="region of interest" description="Disordered" evidence="9">
    <location>
        <begin position="1"/>
        <end position="35"/>
    </location>
</feature>
<gene>
    <name evidence="12" type="ORF">BE221DRAFT_143712</name>
</gene>
<keyword evidence="3 7" id="KW-0645">Protease</keyword>
<dbReference type="InterPro" id="IPR001578">
    <property type="entry name" value="Peptidase_C12_UCH"/>
</dbReference>
<organism evidence="12">
    <name type="scientific">Ostreococcus tauri</name>
    <name type="common">Marine green alga</name>
    <dbReference type="NCBI Taxonomy" id="70448"/>
    <lineage>
        <taxon>Eukaryota</taxon>
        <taxon>Viridiplantae</taxon>
        <taxon>Chlorophyta</taxon>
        <taxon>Mamiellophyceae</taxon>
        <taxon>Mamiellales</taxon>
        <taxon>Bathycoccaceae</taxon>
        <taxon>Ostreococcus</taxon>
    </lineage>
</organism>
<comment type="catalytic activity">
    <reaction evidence="1 7 8">
        <text>Thiol-dependent hydrolysis of ester, thioester, amide, peptide and isopeptide bonds formed by the C-terminal Gly of ubiquitin (a 76-residue protein attached to proteins as an intracellular targeting signal).</text>
        <dbReference type="EC" id="3.4.19.12"/>
    </reaction>
</comment>
<feature type="region of interest" description="Disordered" evidence="9">
    <location>
        <begin position="160"/>
        <end position="234"/>
    </location>
</feature>
<feature type="domain" description="PWWP" evidence="10">
    <location>
        <begin position="388"/>
        <end position="462"/>
    </location>
</feature>
<feature type="compositionally biased region" description="Basic and acidic residues" evidence="9">
    <location>
        <begin position="169"/>
        <end position="180"/>
    </location>
</feature>
<evidence type="ECO:0000256" key="2">
    <source>
        <dbReference type="ARBA" id="ARBA00009326"/>
    </source>
</evidence>
<reference evidence="12" key="1">
    <citation type="submission" date="2017-04" db="EMBL/GenBank/DDBJ databases">
        <title>Population genomics of picophytoplankton unveils novel chromosome hypervariability.</title>
        <authorList>
            <consortium name="DOE Joint Genome Institute"/>
            <person name="Blanc-Mathieu R."/>
            <person name="Krasovec M."/>
            <person name="Hebrard M."/>
            <person name="Yau S."/>
            <person name="Desgranges E."/>
            <person name="Martin J."/>
            <person name="Schackwitz W."/>
            <person name="Kuo A."/>
            <person name="Salin G."/>
            <person name="Donnadieu C."/>
            <person name="Desdevises Y."/>
            <person name="Sanchez-Ferandin S."/>
            <person name="Moreau H."/>
            <person name="Rivals E."/>
            <person name="Grigoriev I.V."/>
            <person name="Grimsley N."/>
            <person name="Eyre-Walker A."/>
            <person name="Piganeau G."/>
        </authorList>
    </citation>
    <scope>NUCLEOTIDE SEQUENCE [LARGE SCALE GENOMIC DNA]</scope>
    <source>
        <strain evidence="12">RCC 1115</strain>
    </source>
</reference>
<dbReference type="Proteomes" id="UP000195557">
    <property type="component" value="Unassembled WGS sequence"/>
</dbReference>
<feature type="compositionally biased region" description="Basic and acidic residues" evidence="9">
    <location>
        <begin position="193"/>
        <end position="204"/>
    </location>
</feature>
<feature type="region of interest" description="Disordered" evidence="9">
    <location>
        <begin position="240"/>
        <end position="259"/>
    </location>
</feature>
<dbReference type="SMART" id="SM00333">
    <property type="entry name" value="TUDOR"/>
    <property type="match status" value="2"/>
</dbReference>
<feature type="active site" description="Nucleophile" evidence="7">
    <location>
        <position position="826"/>
    </location>
</feature>
<evidence type="ECO:0000259" key="11">
    <source>
        <dbReference type="PROSITE" id="PS52048"/>
    </source>
</evidence>
<dbReference type="AlphaFoldDB" id="A0A1Y5IGT6"/>
<dbReference type="SUPFAM" id="SSF54001">
    <property type="entry name" value="Cysteine proteinases"/>
    <property type="match status" value="1"/>
</dbReference>
<dbReference type="Pfam" id="PF01088">
    <property type="entry name" value="Peptidase_C12"/>
    <property type="match status" value="1"/>
</dbReference>
<keyword evidence="4 7" id="KW-0833">Ubl conjugation pathway</keyword>
<evidence type="ECO:0000256" key="6">
    <source>
        <dbReference type="ARBA" id="ARBA00022807"/>
    </source>
</evidence>
<feature type="active site" description="Proton donor" evidence="7">
    <location>
        <position position="898"/>
    </location>
</feature>
<dbReference type="eggNOG" id="KOG1525">
    <property type="taxonomic scope" value="Eukaryota"/>
</dbReference>
<accession>A0A1Y5IGT6</accession>
<dbReference type="Pfam" id="PF00855">
    <property type="entry name" value="PWWP"/>
    <property type="match status" value="1"/>
</dbReference>
<dbReference type="InterPro" id="IPR000313">
    <property type="entry name" value="PWWP_dom"/>
</dbReference>
<dbReference type="EMBL" id="KZ155772">
    <property type="protein sequence ID" value="OUS48761.1"/>
    <property type="molecule type" value="Genomic_DNA"/>
</dbReference>
<dbReference type="InterPro" id="IPR002999">
    <property type="entry name" value="Tudor"/>
</dbReference>
<comment type="similarity">
    <text evidence="2 7 8">Belongs to the peptidase C12 family.</text>
</comment>
<dbReference type="EC" id="3.4.19.12" evidence="8"/>
<feature type="site" description="Transition state stabilizer" evidence="7">
    <location>
        <position position="820"/>
    </location>
</feature>
<dbReference type="PRINTS" id="PR00707">
    <property type="entry name" value="UBCTHYDRLASE"/>
</dbReference>
<evidence type="ECO:0000256" key="1">
    <source>
        <dbReference type="ARBA" id="ARBA00000707"/>
    </source>
</evidence>
<dbReference type="PANTHER" id="PTHR10589">
    <property type="entry name" value="UBIQUITIN CARBOXYL-TERMINAL HYDROLASE"/>
    <property type="match status" value="1"/>
</dbReference>
<dbReference type="PROSITE" id="PS52048">
    <property type="entry name" value="UCH_DOMAIN"/>
    <property type="match status" value="1"/>
</dbReference>
<dbReference type="Pfam" id="PF21743">
    <property type="entry name" value="PTM_DIR17_Tudor"/>
    <property type="match status" value="1"/>
</dbReference>
<dbReference type="CDD" id="cd05162">
    <property type="entry name" value="PWWP"/>
    <property type="match status" value="1"/>
</dbReference>
<keyword evidence="5 7" id="KW-0378">Hydrolase</keyword>
<dbReference type="GO" id="GO:0016579">
    <property type="term" value="P:protein deubiquitination"/>
    <property type="evidence" value="ECO:0007669"/>
    <property type="project" value="TreeGrafter"/>
</dbReference>
<evidence type="ECO:0000256" key="4">
    <source>
        <dbReference type="ARBA" id="ARBA00022786"/>
    </source>
</evidence>
<evidence type="ECO:0000256" key="5">
    <source>
        <dbReference type="ARBA" id="ARBA00022801"/>
    </source>
</evidence>
<evidence type="ECO:0000256" key="8">
    <source>
        <dbReference type="RuleBase" id="RU361215"/>
    </source>
</evidence>
<dbReference type="CDD" id="cd20404">
    <property type="entry name" value="Tudor_Agenet_AtEML-like"/>
    <property type="match status" value="1"/>
</dbReference>
<feature type="site" description="Important for enzyme activity" evidence="7">
    <location>
        <position position="913"/>
    </location>
</feature>
<keyword evidence="6 7" id="KW-0788">Thiol protease</keyword>
<dbReference type="InterPro" id="IPR047365">
    <property type="entry name" value="Tudor_AtPTM-like"/>
</dbReference>
<name>A0A1Y5IGT6_OSTTA</name>
<dbReference type="GO" id="GO:0005737">
    <property type="term" value="C:cytoplasm"/>
    <property type="evidence" value="ECO:0007669"/>
    <property type="project" value="TreeGrafter"/>
</dbReference>
<protein>
    <recommendedName>
        <fullName evidence="8">Ubiquitin carboxyl-terminal hydrolase</fullName>
        <ecNumber evidence="8">3.4.19.12</ecNumber>
    </recommendedName>
</protein>
<dbReference type="InterPro" id="IPR036959">
    <property type="entry name" value="Peptidase_C12_UCH_sf"/>
</dbReference>
<evidence type="ECO:0000313" key="12">
    <source>
        <dbReference type="EMBL" id="OUS48761.1"/>
    </source>
</evidence>
<dbReference type="InterPro" id="IPR038765">
    <property type="entry name" value="Papain-like_cys_pep_sf"/>
</dbReference>
<dbReference type="FunFam" id="3.40.532.10:FF:000006">
    <property type="entry name" value="Ubiquitin carboxyl-terminal hydrolase"/>
    <property type="match status" value="1"/>
</dbReference>
<dbReference type="GO" id="GO:0004843">
    <property type="term" value="F:cysteine-type deubiquitinase activity"/>
    <property type="evidence" value="ECO:0007669"/>
    <property type="project" value="UniProtKB-UniRule"/>
</dbReference>